<dbReference type="SUPFAM" id="SSF48600">
    <property type="entry name" value="Chorismate mutase II"/>
    <property type="match status" value="1"/>
</dbReference>
<sequence length="93" mass="10852">MNNVELARLRETIDELDEQLIILLSRRFQVTEQVGRLKARQQWQAQDSVRESQQEQRYLALATQHGLNPVLILKIFRTIIDEVVCNHLSVIGD</sequence>
<evidence type="ECO:0000256" key="2">
    <source>
        <dbReference type="ARBA" id="ARBA00023235"/>
    </source>
</evidence>
<proteinExistence type="predicted"/>
<dbReference type="GO" id="GO:0046417">
    <property type="term" value="P:chorismate metabolic process"/>
    <property type="evidence" value="ECO:0007669"/>
    <property type="project" value="InterPro"/>
</dbReference>
<dbReference type="InterPro" id="IPR036979">
    <property type="entry name" value="CM_dom_sf"/>
</dbReference>
<accession>A0A2T0HRU8</accession>
<dbReference type="Pfam" id="PF01817">
    <property type="entry name" value="CM_2"/>
    <property type="match status" value="1"/>
</dbReference>
<dbReference type="EC" id="5.4.99.5" evidence="1"/>
<evidence type="ECO:0000313" key="5">
    <source>
        <dbReference type="Proteomes" id="UP000239731"/>
    </source>
</evidence>
<dbReference type="GO" id="GO:0009697">
    <property type="term" value="P:salicylic acid biosynthetic process"/>
    <property type="evidence" value="ECO:0007669"/>
    <property type="project" value="TreeGrafter"/>
</dbReference>
<dbReference type="PANTHER" id="PTHR38041">
    <property type="entry name" value="CHORISMATE MUTASE"/>
    <property type="match status" value="1"/>
</dbReference>
<evidence type="ECO:0000259" key="3">
    <source>
        <dbReference type="PROSITE" id="PS51168"/>
    </source>
</evidence>
<keyword evidence="2" id="KW-0413">Isomerase</keyword>
<dbReference type="InterPro" id="IPR036263">
    <property type="entry name" value="Chorismate_II_sf"/>
</dbReference>
<reference evidence="4 5" key="1">
    <citation type="submission" date="2018-03" db="EMBL/GenBank/DDBJ databases">
        <title>Blue discolouration in mozzarella cheese caused by Pseudomonas fluorescens.</title>
        <authorList>
            <person name="Chiesa F."/>
            <person name="Dalmasso A."/>
            <person name="Lomonaco S."/>
        </authorList>
    </citation>
    <scope>NUCLEOTIDE SEQUENCE [LARGE SCALE GENOMIC DNA]</scope>
    <source>
        <strain evidence="4 5">11293</strain>
    </source>
</reference>
<protein>
    <recommendedName>
        <fullName evidence="1">chorismate mutase</fullName>
        <ecNumber evidence="1">5.4.99.5</ecNumber>
    </recommendedName>
</protein>
<dbReference type="RefSeq" id="WP_070413164.1">
    <property type="nucleotide sequence ID" value="NZ_PVUH01000023.1"/>
</dbReference>
<dbReference type="PANTHER" id="PTHR38041:SF1">
    <property type="entry name" value="CHORISMATE MUTASE"/>
    <property type="match status" value="1"/>
</dbReference>
<dbReference type="Proteomes" id="UP000239731">
    <property type="component" value="Unassembled WGS sequence"/>
</dbReference>
<dbReference type="InterPro" id="IPR002701">
    <property type="entry name" value="CM_II_prokaryot"/>
</dbReference>
<dbReference type="Gene3D" id="1.20.59.10">
    <property type="entry name" value="Chorismate mutase"/>
    <property type="match status" value="1"/>
</dbReference>
<dbReference type="EMBL" id="PVUH01000023">
    <property type="protein sequence ID" value="PRW85820.1"/>
    <property type="molecule type" value="Genomic_DNA"/>
</dbReference>
<organism evidence="4 5">
    <name type="scientific">Pseudomonas fluorescens</name>
    <dbReference type="NCBI Taxonomy" id="294"/>
    <lineage>
        <taxon>Bacteria</taxon>
        <taxon>Pseudomonadati</taxon>
        <taxon>Pseudomonadota</taxon>
        <taxon>Gammaproteobacteria</taxon>
        <taxon>Pseudomonadales</taxon>
        <taxon>Pseudomonadaceae</taxon>
        <taxon>Pseudomonas</taxon>
    </lineage>
</organism>
<dbReference type="GO" id="GO:0004106">
    <property type="term" value="F:chorismate mutase activity"/>
    <property type="evidence" value="ECO:0007669"/>
    <property type="project" value="UniProtKB-EC"/>
</dbReference>
<dbReference type="AlphaFoldDB" id="A0A2T0HRU8"/>
<dbReference type="SMART" id="SM00830">
    <property type="entry name" value="CM_2"/>
    <property type="match status" value="1"/>
</dbReference>
<evidence type="ECO:0000313" key="4">
    <source>
        <dbReference type="EMBL" id="PRW85820.1"/>
    </source>
</evidence>
<dbReference type="InterPro" id="IPR051331">
    <property type="entry name" value="Chorismate_mutase-related"/>
</dbReference>
<name>A0A2T0HRU8_PSEFL</name>
<gene>
    <name evidence="4" type="ORF">C7A10_26445</name>
</gene>
<evidence type="ECO:0000256" key="1">
    <source>
        <dbReference type="ARBA" id="ARBA00012404"/>
    </source>
</evidence>
<dbReference type="PROSITE" id="PS51168">
    <property type="entry name" value="CHORISMATE_MUT_2"/>
    <property type="match status" value="1"/>
</dbReference>
<feature type="domain" description="Chorismate mutase" evidence="3">
    <location>
        <begin position="1"/>
        <end position="91"/>
    </location>
</feature>
<comment type="caution">
    <text evidence="4">The sequence shown here is derived from an EMBL/GenBank/DDBJ whole genome shotgun (WGS) entry which is preliminary data.</text>
</comment>